<evidence type="ECO:0000313" key="1">
    <source>
        <dbReference type="EMBL" id="OQD76338.1"/>
    </source>
</evidence>
<proteinExistence type="predicted"/>
<evidence type="ECO:0000313" key="2">
    <source>
        <dbReference type="Proteomes" id="UP000191522"/>
    </source>
</evidence>
<accession>A0A1V6PH16</accession>
<dbReference type="Proteomes" id="UP000191522">
    <property type="component" value="Unassembled WGS sequence"/>
</dbReference>
<gene>
    <name evidence="1" type="ORF">PENDEC_c004G06258</name>
</gene>
<evidence type="ECO:0008006" key="3">
    <source>
        <dbReference type="Google" id="ProtNLM"/>
    </source>
</evidence>
<dbReference type="AlphaFoldDB" id="A0A1V6PH16"/>
<dbReference type="OrthoDB" id="4368470at2759"/>
<sequence length="286" mass="32063">MPKPPSSTPVFGNGSSITVTSANQFSTQAAFEDHILSSLLEVDEYHEFVFTDVPPLWGDPAFQLTGEEIPSRNTYDTKNNTLRFKVMATQVHDCIQHWLFQEVISWHVNQAFTLPEARLLESGGGAKYTFRYGPYSGSSKIPDFYFRPSPLTLPTLVVECGWSESANHLYNDMKLLLEGSNGSIKVVIIVKWTQLQGTKYVSGIVELFKRDRDGELRLEQCENETDHISCDSNAIFVDICDAIPGEIGPSTINYTFAEEGISICRALLHDNVVDRKEIVLLTPYEA</sequence>
<name>A0A1V6PH16_PENDC</name>
<keyword evidence="2" id="KW-1185">Reference proteome</keyword>
<protein>
    <recommendedName>
        <fullName evidence="3">Restriction endonuclease domain-containing protein</fullName>
    </recommendedName>
</protein>
<organism evidence="1 2">
    <name type="scientific">Penicillium decumbens</name>
    <dbReference type="NCBI Taxonomy" id="69771"/>
    <lineage>
        <taxon>Eukaryota</taxon>
        <taxon>Fungi</taxon>
        <taxon>Dikarya</taxon>
        <taxon>Ascomycota</taxon>
        <taxon>Pezizomycotina</taxon>
        <taxon>Eurotiomycetes</taxon>
        <taxon>Eurotiomycetidae</taxon>
        <taxon>Eurotiales</taxon>
        <taxon>Aspergillaceae</taxon>
        <taxon>Penicillium</taxon>
    </lineage>
</organism>
<dbReference type="OMA" id="WWRLSEI"/>
<comment type="caution">
    <text evidence="1">The sequence shown here is derived from an EMBL/GenBank/DDBJ whole genome shotgun (WGS) entry which is preliminary data.</text>
</comment>
<dbReference type="EMBL" id="MDYL01000004">
    <property type="protein sequence ID" value="OQD76338.1"/>
    <property type="molecule type" value="Genomic_DNA"/>
</dbReference>
<reference evidence="2" key="1">
    <citation type="journal article" date="2017" name="Nat. Microbiol.">
        <title>Global analysis of biosynthetic gene clusters reveals vast potential of secondary metabolite production in Penicillium species.</title>
        <authorList>
            <person name="Nielsen J.C."/>
            <person name="Grijseels S."/>
            <person name="Prigent S."/>
            <person name="Ji B."/>
            <person name="Dainat J."/>
            <person name="Nielsen K.F."/>
            <person name="Frisvad J.C."/>
            <person name="Workman M."/>
            <person name="Nielsen J."/>
        </authorList>
    </citation>
    <scope>NUCLEOTIDE SEQUENCE [LARGE SCALE GENOMIC DNA]</scope>
    <source>
        <strain evidence="2">IBT 11843</strain>
    </source>
</reference>